<keyword evidence="6" id="KW-1185">Reference proteome</keyword>
<dbReference type="HOGENOM" id="CLU_006533_0_2_0"/>
<sequence length="593" mass="65790">MLLTPRYLPRLTATIGLFTRYGLADFAKQQGIQALAQPPEDDGALDGDTAKLAEGFRKRLVELGPAYVKLGQVLSTRPDLLPPAYIRELEKLQDDVPSVPFADIEHTVEEELGGRIGKLFSEFEHDPLGSASLGQVHAAWLRDGRPVVVKVQRPDIRQQLADDVEFFHELAAFLAAHTEAGARVDMVGVVQQLERALADELDYRVEARNAMTFRRSLADFPRILVPRVIEAYSTERVLTTERIRGVKIDAVSPLARLEHDFAPVADELTRAYLKQIVLDAHFHADPHPGNVFVVLPSTENPPTPTEARERDRRAVPREAATPLARMESQAQQRAAPQPPEIDAKLALIDFGMTARLPTSLREQIVRLMLDVADNRGDDAAETLIEIGQTLPGFDRAGYVREIASLMARNYDLTVGDVQIGSVLYELINISFQRGLRLPAELTLLAKAMFNLDAVTRALDATYNPIETIRDFGNQVMAERARRELSPRRLMQLASEGGNLVASLPHRLDLITQRLASNEFATRVEVPQVTQLTSALQKVANRIFSGVVLAGLLIASAMLLPYRRSLGTAGFVLAGALGLWMVLSILWSDRRDRR</sequence>
<evidence type="ECO:0000313" key="6">
    <source>
        <dbReference type="Proteomes" id="UP000019151"/>
    </source>
</evidence>
<proteinExistence type="inferred from homology"/>
<feature type="compositionally biased region" description="Basic and acidic residues" evidence="2">
    <location>
        <begin position="306"/>
        <end position="315"/>
    </location>
</feature>
<name>W0RJN8_9BACT</name>
<dbReference type="Pfam" id="PF03109">
    <property type="entry name" value="ABC1"/>
    <property type="match status" value="1"/>
</dbReference>
<dbReference type="STRING" id="861299.J421_3018"/>
<dbReference type="eggNOG" id="COG0661">
    <property type="taxonomic scope" value="Bacteria"/>
</dbReference>
<dbReference type="InterPro" id="IPR050154">
    <property type="entry name" value="UbiB_kinase"/>
</dbReference>
<dbReference type="RefSeq" id="WP_025412025.1">
    <property type="nucleotide sequence ID" value="NZ_CP007128.1"/>
</dbReference>
<dbReference type="PANTHER" id="PTHR10566">
    <property type="entry name" value="CHAPERONE-ACTIVITY OF BC1 COMPLEX CABC1 -RELATED"/>
    <property type="match status" value="1"/>
</dbReference>
<dbReference type="InterPro" id="IPR011009">
    <property type="entry name" value="Kinase-like_dom_sf"/>
</dbReference>
<dbReference type="PATRIC" id="fig|861299.3.peg.3071"/>
<feature type="region of interest" description="Disordered" evidence="2">
    <location>
        <begin position="296"/>
        <end position="315"/>
    </location>
</feature>
<comment type="similarity">
    <text evidence="1">Belongs to the protein kinase superfamily. ADCK protein kinase family.</text>
</comment>
<dbReference type="Proteomes" id="UP000019151">
    <property type="component" value="Chromosome"/>
</dbReference>
<dbReference type="CDD" id="cd05121">
    <property type="entry name" value="ABC1_ADCK3-like"/>
    <property type="match status" value="1"/>
</dbReference>
<dbReference type="AlphaFoldDB" id="W0RJN8"/>
<evidence type="ECO:0000313" key="5">
    <source>
        <dbReference type="EMBL" id="AHG90555.1"/>
    </source>
</evidence>
<dbReference type="EMBL" id="CP007128">
    <property type="protein sequence ID" value="AHG90555.1"/>
    <property type="molecule type" value="Genomic_DNA"/>
</dbReference>
<dbReference type="PANTHER" id="PTHR10566:SF113">
    <property type="entry name" value="PROTEIN ACTIVITY OF BC1 COMPLEX KINASE 7, CHLOROPLASTIC"/>
    <property type="match status" value="1"/>
</dbReference>
<keyword evidence="3" id="KW-0812">Transmembrane</keyword>
<evidence type="ECO:0000256" key="3">
    <source>
        <dbReference type="SAM" id="Phobius"/>
    </source>
</evidence>
<protein>
    <submittedName>
        <fullName evidence="5">ABC-1 domain-containing protein</fullName>
    </submittedName>
</protein>
<keyword evidence="3" id="KW-0472">Membrane</keyword>
<gene>
    <name evidence="5" type="ORF">J421_3018</name>
</gene>
<dbReference type="OrthoDB" id="9795390at2"/>
<dbReference type="KEGG" id="gba:J421_3018"/>
<feature type="domain" description="ABC1 atypical kinase-like" evidence="4">
    <location>
        <begin position="91"/>
        <end position="374"/>
    </location>
</feature>
<accession>W0RJN8</accession>
<keyword evidence="3" id="KW-1133">Transmembrane helix</keyword>
<dbReference type="SUPFAM" id="SSF56112">
    <property type="entry name" value="Protein kinase-like (PK-like)"/>
    <property type="match status" value="1"/>
</dbReference>
<evidence type="ECO:0000256" key="1">
    <source>
        <dbReference type="ARBA" id="ARBA00009670"/>
    </source>
</evidence>
<reference evidence="5 6" key="1">
    <citation type="journal article" date="2014" name="Genome Announc.">
        <title>Genome Sequence and Methylome of Soil Bacterium Gemmatirosa kalamazoonensis KBS708T, a Member of the Rarely Cultivated Gemmatimonadetes Phylum.</title>
        <authorList>
            <person name="Debruyn J.M."/>
            <person name="Radosevich M."/>
            <person name="Wommack K.E."/>
            <person name="Polson S.W."/>
            <person name="Hauser L.J."/>
            <person name="Fawaz M.N."/>
            <person name="Korlach J."/>
            <person name="Tsai Y.C."/>
        </authorList>
    </citation>
    <scope>NUCLEOTIDE SEQUENCE [LARGE SCALE GENOMIC DNA]</scope>
    <source>
        <strain evidence="5 6">KBS708</strain>
    </source>
</reference>
<evidence type="ECO:0000256" key="2">
    <source>
        <dbReference type="SAM" id="MobiDB-lite"/>
    </source>
</evidence>
<organism evidence="5 6">
    <name type="scientific">Gemmatirosa kalamazoonensis</name>
    <dbReference type="NCBI Taxonomy" id="861299"/>
    <lineage>
        <taxon>Bacteria</taxon>
        <taxon>Pseudomonadati</taxon>
        <taxon>Gemmatimonadota</taxon>
        <taxon>Gemmatimonadia</taxon>
        <taxon>Gemmatimonadales</taxon>
        <taxon>Gemmatimonadaceae</taxon>
        <taxon>Gemmatirosa</taxon>
    </lineage>
</organism>
<evidence type="ECO:0000259" key="4">
    <source>
        <dbReference type="Pfam" id="PF03109"/>
    </source>
</evidence>
<dbReference type="InParanoid" id="W0RJN8"/>
<dbReference type="InterPro" id="IPR004147">
    <property type="entry name" value="ABC1_dom"/>
</dbReference>
<feature type="transmembrane region" description="Helical" evidence="3">
    <location>
        <begin position="567"/>
        <end position="586"/>
    </location>
</feature>